<evidence type="ECO:0000313" key="3">
    <source>
        <dbReference type="EMBL" id="RYU64191.1"/>
    </source>
</evidence>
<dbReference type="RefSeq" id="WP_130048242.1">
    <property type="nucleotide sequence ID" value="NZ_SEZJ01000005.1"/>
</dbReference>
<dbReference type="Proteomes" id="UP000294166">
    <property type="component" value="Unassembled WGS sequence"/>
</dbReference>
<evidence type="ECO:0000313" key="6">
    <source>
        <dbReference type="Proteomes" id="UP000294166"/>
    </source>
</evidence>
<dbReference type="Proteomes" id="UP000294063">
    <property type="component" value="Unassembled WGS sequence"/>
</dbReference>
<dbReference type="InterPro" id="IPR010982">
    <property type="entry name" value="Lambda_DNA-bd_dom_sf"/>
</dbReference>
<accession>A0A4Q5KTK8</accession>
<sequence>MRNKINNYYKFSTTIKEAEKQVLKYKIKELKRIESKFKKIKVNQIQLCNFINGKQPHLSKMINHSRNDISKFSFSNVLRYKISVFHYKTMTLTDSQNAIDMYKIILGNRIVEKIRSLNVSQQYIANHFNTTQSRIGCLCTSKTFDSFSLAMLMKYAIVLNVKHKDYPSK</sequence>
<reference evidence="4 5" key="1">
    <citation type="submission" date="2019-02" db="EMBL/GenBank/DDBJ databases">
        <title>Genome sequences of Aliivibrio finisterrensis strains from farmed Atlantic salmon.</title>
        <authorList>
            <person name="Bowman J.P."/>
        </authorList>
    </citation>
    <scope>NUCLEOTIDE SEQUENCE [LARGE SCALE GENOMIC DNA]</scope>
    <source>
        <strain evidence="3 6">A21</strain>
        <strain evidence="1 4">A32</strain>
        <strain evidence="2 5">A46</strain>
    </source>
</reference>
<dbReference type="SUPFAM" id="SSF47413">
    <property type="entry name" value="lambda repressor-like DNA-binding domains"/>
    <property type="match status" value="1"/>
</dbReference>
<protein>
    <submittedName>
        <fullName evidence="2">Uncharacterized protein</fullName>
    </submittedName>
</protein>
<evidence type="ECO:0000313" key="2">
    <source>
        <dbReference type="EMBL" id="RYU51084.1"/>
    </source>
</evidence>
<dbReference type="Gene3D" id="1.10.260.40">
    <property type="entry name" value="lambda repressor-like DNA-binding domains"/>
    <property type="match status" value="1"/>
</dbReference>
<dbReference type="EMBL" id="SEZN01000017">
    <property type="protein sequence ID" value="RYU64191.1"/>
    <property type="molecule type" value="Genomic_DNA"/>
</dbReference>
<keyword evidence="6" id="KW-1185">Reference proteome</keyword>
<gene>
    <name evidence="1" type="ORF">ERW49_06810</name>
    <name evidence="3" type="ORF">ERW53_10785</name>
    <name evidence="2" type="ORF">ERW57_10540</name>
</gene>
<dbReference type="EMBL" id="SEZK01000016">
    <property type="protein sequence ID" value="RYU51084.1"/>
    <property type="molecule type" value="Genomic_DNA"/>
</dbReference>
<name>A0A4Q5KTK8_9GAMM</name>
<dbReference type="Proteomes" id="UP000293465">
    <property type="component" value="Unassembled WGS sequence"/>
</dbReference>
<comment type="caution">
    <text evidence="2">The sequence shown here is derived from an EMBL/GenBank/DDBJ whole genome shotgun (WGS) entry which is preliminary data.</text>
</comment>
<dbReference type="GeneID" id="56274748"/>
<evidence type="ECO:0000313" key="1">
    <source>
        <dbReference type="EMBL" id="RYU46839.1"/>
    </source>
</evidence>
<dbReference type="AlphaFoldDB" id="A0A4Q5KTK8"/>
<evidence type="ECO:0000313" key="5">
    <source>
        <dbReference type="Proteomes" id="UP000294063"/>
    </source>
</evidence>
<dbReference type="EMBL" id="SEZJ01000005">
    <property type="protein sequence ID" value="RYU46839.1"/>
    <property type="molecule type" value="Genomic_DNA"/>
</dbReference>
<proteinExistence type="predicted"/>
<evidence type="ECO:0000313" key="4">
    <source>
        <dbReference type="Proteomes" id="UP000293465"/>
    </source>
</evidence>
<dbReference type="GO" id="GO:0003677">
    <property type="term" value="F:DNA binding"/>
    <property type="evidence" value="ECO:0007669"/>
    <property type="project" value="InterPro"/>
</dbReference>
<organism evidence="2 5">
    <name type="scientific">Aliivibrio finisterrensis</name>
    <dbReference type="NCBI Taxonomy" id="511998"/>
    <lineage>
        <taxon>Bacteria</taxon>
        <taxon>Pseudomonadati</taxon>
        <taxon>Pseudomonadota</taxon>
        <taxon>Gammaproteobacteria</taxon>
        <taxon>Vibrionales</taxon>
        <taxon>Vibrionaceae</taxon>
        <taxon>Aliivibrio</taxon>
    </lineage>
</organism>